<dbReference type="InterPro" id="IPR036108">
    <property type="entry name" value="4pyrrol_syn_uPrphyn_synt_sf"/>
</dbReference>
<gene>
    <name evidence="2" type="ORF">GCM10023175_58000</name>
</gene>
<dbReference type="InterPro" id="IPR039793">
    <property type="entry name" value="UROS/Hem4"/>
</dbReference>
<dbReference type="NCBIfam" id="NF005568">
    <property type="entry name" value="PRK07239.1"/>
    <property type="match status" value="1"/>
</dbReference>
<reference evidence="3" key="1">
    <citation type="journal article" date="2019" name="Int. J. Syst. Evol. Microbiol.">
        <title>The Global Catalogue of Microorganisms (GCM) 10K type strain sequencing project: providing services to taxonomists for standard genome sequencing and annotation.</title>
        <authorList>
            <consortium name="The Broad Institute Genomics Platform"/>
            <consortium name="The Broad Institute Genome Sequencing Center for Infectious Disease"/>
            <person name="Wu L."/>
            <person name="Ma J."/>
        </authorList>
    </citation>
    <scope>NUCLEOTIDE SEQUENCE [LARGE SCALE GENOMIC DNA]</scope>
    <source>
        <strain evidence="3">JCM 17906</strain>
    </source>
</reference>
<dbReference type="SUPFAM" id="SSF69618">
    <property type="entry name" value="HemD-like"/>
    <property type="match status" value="1"/>
</dbReference>
<organism evidence="2 3">
    <name type="scientific">Pseudonocardia xishanensis</name>
    <dbReference type="NCBI Taxonomy" id="630995"/>
    <lineage>
        <taxon>Bacteria</taxon>
        <taxon>Bacillati</taxon>
        <taxon>Actinomycetota</taxon>
        <taxon>Actinomycetes</taxon>
        <taxon>Pseudonocardiales</taxon>
        <taxon>Pseudonocardiaceae</taxon>
        <taxon>Pseudonocardia</taxon>
    </lineage>
</organism>
<comment type="caution">
    <text evidence="2">The sequence shown here is derived from an EMBL/GenBank/DDBJ whole genome shotgun (WGS) entry which is preliminary data.</text>
</comment>
<accession>A0ABP8S0W8</accession>
<dbReference type="PANTHER" id="PTHR40082">
    <property type="entry name" value="BLR5956 PROTEIN"/>
    <property type="match status" value="1"/>
</dbReference>
<dbReference type="Proteomes" id="UP001501598">
    <property type="component" value="Unassembled WGS sequence"/>
</dbReference>
<keyword evidence="3" id="KW-1185">Reference proteome</keyword>
<dbReference type="Gene3D" id="3.40.50.10090">
    <property type="match status" value="2"/>
</dbReference>
<proteinExistence type="predicted"/>
<dbReference type="EMBL" id="BAABGT010000097">
    <property type="protein sequence ID" value="GAA4556259.1"/>
    <property type="molecule type" value="Genomic_DNA"/>
</dbReference>
<dbReference type="PANTHER" id="PTHR40082:SF1">
    <property type="entry name" value="BLR5956 PROTEIN"/>
    <property type="match status" value="1"/>
</dbReference>
<dbReference type="Pfam" id="PF02602">
    <property type="entry name" value="HEM4"/>
    <property type="match status" value="1"/>
</dbReference>
<dbReference type="RefSeq" id="WP_345425550.1">
    <property type="nucleotide sequence ID" value="NZ_BAABGT010000097.1"/>
</dbReference>
<feature type="domain" description="Tetrapyrrole biosynthesis uroporphyrinogen III synthase" evidence="1">
    <location>
        <begin position="22"/>
        <end position="263"/>
    </location>
</feature>
<evidence type="ECO:0000313" key="3">
    <source>
        <dbReference type="Proteomes" id="UP001501598"/>
    </source>
</evidence>
<evidence type="ECO:0000259" key="1">
    <source>
        <dbReference type="Pfam" id="PF02602"/>
    </source>
</evidence>
<name>A0ABP8S0W8_9PSEU</name>
<sequence length="276" mass="28311">MTGGASLGGLRVGVTASRKAAELGELLARRGARPVFGPAVRIVPVEEDEQVAAATRGLVTAPPDVTVVTTGIGFRGWLAGAERWGVRVELQEMLGRGEIIARGPKAKGAVRAAGLSEVWSPATESSAEVLTHLLARGVAGARIAIQLHGDPLTEIVSALTDAGADVLGLTVYRWVPPADPGPVDALTDALVSGGLDAVTFTSAPAVAGLLRRADERGLRARVVAAMRSGRVPAVCVGPVTAAPLEELGVATVQPTRSRLGPMVRALEEVTGRPMVA</sequence>
<dbReference type="InterPro" id="IPR003754">
    <property type="entry name" value="4pyrrol_synth_uPrphyn_synth"/>
</dbReference>
<dbReference type="CDD" id="cd06578">
    <property type="entry name" value="HemD"/>
    <property type="match status" value="1"/>
</dbReference>
<evidence type="ECO:0000313" key="2">
    <source>
        <dbReference type="EMBL" id="GAA4556259.1"/>
    </source>
</evidence>
<protein>
    <recommendedName>
        <fullName evidence="1">Tetrapyrrole biosynthesis uroporphyrinogen III synthase domain-containing protein</fullName>
    </recommendedName>
</protein>